<reference evidence="4 5" key="1">
    <citation type="journal article" date="2018" name="Sci. Data">
        <title>The draft genome sequence of cork oak.</title>
        <authorList>
            <person name="Ramos A.M."/>
            <person name="Usie A."/>
            <person name="Barbosa P."/>
            <person name="Barros P.M."/>
            <person name="Capote T."/>
            <person name="Chaves I."/>
            <person name="Simoes F."/>
            <person name="Abreu I."/>
            <person name="Carrasquinho I."/>
            <person name="Faro C."/>
            <person name="Guimaraes J.B."/>
            <person name="Mendonca D."/>
            <person name="Nobrega F."/>
            <person name="Rodrigues L."/>
            <person name="Saibo N.J.M."/>
            <person name="Varela M.C."/>
            <person name="Egas C."/>
            <person name="Matos J."/>
            <person name="Miguel C.M."/>
            <person name="Oliveira M.M."/>
            <person name="Ricardo C.P."/>
            <person name="Goncalves S."/>
        </authorList>
    </citation>
    <scope>NUCLEOTIDE SEQUENCE [LARGE SCALE GENOMIC DNA]</scope>
    <source>
        <strain evidence="5">cv. HL8</strain>
    </source>
</reference>
<accession>A0AAW0KY96</accession>
<dbReference type="InterPro" id="IPR045849">
    <property type="entry name" value="IP5P_plant"/>
</dbReference>
<dbReference type="SUPFAM" id="SSF56219">
    <property type="entry name" value="DNase I-like"/>
    <property type="match status" value="1"/>
</dbReference>
<sequence length="434" mass="49831">MIAVVMWPRLVANKFLRKTLGSNNFVTDFPGNIEDILEIPSSDQTSPRPKTVFNHRNDVHKVFVSTWNVGGIAPHDDLNIEDLFDTCNNSIDIYVIGFQEIVPLRASNVLGSEKGKISMKWNSLIREALNKKIHSREHDQYNHLPEIAKNGKSVESSIPQDYQCIISKQMVGIMISVWVRNNLRPFIKHPSVSCVGCGIMSCLGNKGQCLLDFSCMEQTYALCARRDEKYRNSDVAEIFSRTSFPRRPLLDLPRKILDHEYVNFIIVQVIFLGDLNYRISLPEETTRLLTNRGEWNALQENDQLRMELRDGQIFQGWQEGIIKFAPTYKYYPNSDLYYGCLEGVKGEKRRAPACDRVIWYGKGLKQHKYSRSELKLSDHRPVKAIFTAEVGVTQTLKGFQSFFLSDRFERITSHFELSASTDDILCKGRSSLQM</sequence>
<gene>
    <name evidence="4" type="primary">IP5P9</name>
    <name evidence="4" type="ORF">CFP56_011842</name>
</gene>
<dbReference type="GO" id="GO:0034485">
    <property type="term" value="F:phosphatidylinositol-3,4,5-trisphosphate 5-phosphatase activity"/>
    <property type="evidence" value="ECO:0007669"/>
    <property type="project" value="TreeGrafter"/>
</dbReference>
<dbReference type="InterPro" id="IPR036691">
    <property type="entry name" value="Endo/exonu/phosph_ase_sf"/>
</dbReference>
<evidence type="ECO:0000313" key="5">
    <source>
        <dbReference type="Proteomes" id="UP000237347"/>
    </source>
</evidence>
<evidence type="ECO:0000259" key="3">
    <source>
        <dbReference type="SMART" id="SM00128"/>
    </source>
</evidence>
<comment type="similarity">
    <text evidence="1">Belongs to the inositol polyphosphate 5-phosphatase family.</text>
</comment>
<dbReference type="Proteomes" id="UP000237347">
    <property type="component" value="Unassembled WGS sequence"/>
</dbReference>
<dbReference type="SMART" id="SM00128">
    <property type="entry name" value="IPPc"/>
    <property type="match status" value="1"/>
</dbReference>
<organism evidence="4 5">
    <name type="scientific">Quercus suber</name>
    <name type="common">Cork oak</name>
    <dbReference type="NCBI Taxonomy" id="58331"/>
    <lineage>
        <taxon>Eukaryota</taxon>
        <taxon>Viridiplantae</taxon>
        <taxon>Streptophyta</taxon>
        <taxon>Embryophyta</taxon>
        <taxon>Tracheophyta</taxon>
        <taxon>Spermatophyta</taxon>
        <taxon>Magnoliopsida</taxon>
        <taxon>eudicotyledons</taxon>
        <taxon>Gunneridae</taxon>
        <taxon>Pentapetalae</taxon>
        <taxon>rosids</taxon>
        <taxon>fabids</taxon>
        <taxon>Fagales</taxon>
        <taxon>Fagaceae</taxon>
        <taxon>Quercus</taxon>
    </lineage>
</organism>
<keyword evidence="5" id="KW-1185">Reference proteome</keyword>
<dbReference type="GO" id="GO:0004439">
    <property type="term" value="F:phosphatidylinositol-4,5-bisphosphate 5-phosphatase activity"/>
    <property type="evidence" value="ECO:0007669"/>
    <property type="project" value="TreeGrafter"/>
</dbReference>
<feature type="domain" description="Inositol polyphosphate-related phosphatase" evidence="3">
    <location>
        <begin position="58"/>
        <end position="394"/>
    </location>
</feature>
<dbReference type="Pfam" id="PF22669">
    <property type="entry name" value="Exo_endo_phos2"/>
    <property type="match status" value="1"/>
</dbReference>
<dbReference type="PANTHER" id="PTHR45666:SF18">
    <property type="entry name" value="TYPE IV INOSITOL POLYPHOSPHATE 5-PHOSPHATASE 9"/>
    <property type="match status" value="1"/>
</dbReference>
<dbReference type="InterPro" id="IPR000300">
    <property type="entry name" value="IPPc"/>
</dbReference>
<keyword evidence="2" id="KW-0378">Hydrolase</keyword>
<dbReference type="Gene3D" id="3.60.10.10">
    <property type="entry name" value="Endonuclease/exonuclease/phosphatase"/>
    <property type="match status" value="1"/>
</dbReference>
<proteinExistence type="inferred from homology"/>
<comment type="caution">
    <text evidence="4">The sequence shown here is derived from an EMBL/GenBank/DDBJ whole genome shotgun (WGS) entry which is preliminary data.</text>
</comment>
<dbReference type="PANTHER" id="PTHR45666">
    <property type="entry name" value="TYPE IV INOSITOL POLYPHOSPHATE 5-PHOSPHATASE 9"/>
    <property type="match status" value="1"/>
</dbReference>
<evidence type="ECO:0000256" key="1">
    <source>
        <dbReference type="ARBA" id="ARBA00010768"/>
    </source>
</evidence>
<evidence type="ECO:0000313" key="4">
    <source>
        <dbReference type="EMBL" id="KAK7843865.1"/>
    </source>
</evidence>
<dbReference type="EMBL" id="PKMF04000195">
    <property type="protein sequence ID" value="KAK7843865.1"/>
    <property type="molecule type" value="Genomic_DNA"/>
</dbReference>
<name>A0AAW0KY96_QUESU</name>
<protein>
    <submittedName>
        <fullName evidence="4">Type iv inositol polyphosphate 5-phosphatase 9</fullName>
    </submittedName>
</protein>
<dbReference type="AlphaFoldDB" id="A0AAW0KY96"/>
<dbReference type="GO" id="GO:0046856">
    <property type="term" value="P:phosphatidylinositol dephosphorylation"/>
    <property type="evidence" value="ECO:0007669"/>
    <property type="project" value="InterPro"/>
</dbReference>
<dbReference type="GO" id="GO:0004445">
    <property type="term" value="F:inositol-polyphosphate 5-phosphatase activity"/>
    <property type="evidence" value="ECO:0007669"/>
    <property type="project" value="InterPro"/>
</dbReference>
<evidence type="ECO:0000256" key="2">
    <source>
        <dbReference type="ARBA" id="ARBA00022801"/>
    </source>
</evidence>